<proteinExistence type="predicted"/>
<protein>
    <submittedName>
        <fullName evidence="1">Uncharacterized protein</fullName>
    </submittedName>
</protein>
<comment type="caution">
    <text evidence="1">The sequence shown here is derived from an EMBL/GenBank/DDBJ whole genome shotgun (WGS) entry which is preliminary data.</text>
</comment>
<name>A0A5A7SES1_9NOCA</name>
<evidence type="ECO:0000313" key="2">
    <source>
        <dbReference type="Proteomes" id="UP000322244"/>
    </source>
</evidence>
<sequence>MIVGGVVVVLIVVVVVTLGVLNPPRKGVIASDRLGPEQGEQVADYLARAADSLMPVDGARYALASLSAEITPSDAARLAGDLRVSQVLYRVPMPRVQTPLVVVGVGAGSEPITASAGVAAAQLSSAGAVTDRAAQVNAASIARLGQGCACVVALTVRGATQQLVDLSHRAGVRAVEALPPDAVFGRFAVTPLLPEQVGLVTPGPDDGAVLPN</sequence>
<gene>
    <name evidence="1" type="ORF">FOY51_11860</name>
</gene>
<keyword evidence="2" id="KW-1185">Reference proteome</keyword>
<dbReference type="AlphaFoldDB" id="A0A5A7SES1"/>
<dbReference type="OrthoDB" id="4775484at2"/>
<dbReference type="EMBL" id="VLNY01000004">
    <property type="protein sequence ID" value="KAA0023207.1"/>
    <property type="molecule type" value="Genomic_DNA"/>
</dbReference>
<accession>A0A5A7SES1</accession>
<dbReference type="Proteomes" id="UP000322244">
    <property type="component" value="Unassembled WGS sequence"/>
</dbReference>
<evidence type="ECO:0000313" key="1">
    <source>
        <dbReference type="EMBL" id="KAA0023207.1"/>
    </source>
</evidence>
<organism evidence="1 2">
    <name type="scientific">Antrihabitans cavernicola</name>
    <dbReference type="NCBI Taxonomy" id="2495913"/>
    <lineage>
        <taxon>Bacteria</taxon>
        <taxon>Bacillati</taxon>
        <taxon>Actinomycetota</taxon>
        <taxon>Actinomycetes</taxon>
        <taxon>Mycobacteriales</taxon>
        <taxon>Nocardiaceae</taxon>
        <taxon>Antrihabitans</taxon>
    </lineage>
</organism>
<reference evidence="1 2" key="1">
    <citation type="submission" date="2019-07" db="EMBL/GenBank/DDBJ databases">
        <title>Rhodococcus cavernicolus sp. nov., isolated from a cave.</title>
        <authorList>
            <person name="Lee S.D."/>
        </authorList>
    </citation>
    <scope>NUCLEOTIDE SEQUENCE [LARGE SCALE GENOMIC DNA]</scope>
    <source>
        <strain evidence="1 2">C1-24</strain>
    </source>
</reference>